<accession>A0A834TV89</accession>
<protein>
    <submittedName>
        <fullName evidence="1">Uncharacterized protein</fullName>
    </submittedName>
</protein>
<comment type="caution">
    <text evidence="1">The sequence shown here is derived from an EMBL/GenBank/DDBJ whole genome shotgun (WGS) entry which is preliminary data.</text>
</comment>
<name>A0A834TV89_9FABA</name>
<evidence type="ECO:0000313" key="2">
    <source>
        <dbReference type="Proteomes" id="UP000634136"/>
    </source>
</evidence>
<proteinExistence type="predicted"/>
<keyword evidence="2" id="KW-1185">Reference proteome</keyword>
<dbReference type="Proteomes" id="UP000634136">
    <property type="component" value="Unassembled WGS sequence"/>
</dbReference>
<evidence type="ECO:0000313" key="1">
    <source>
        <dbReference type="EMBL" id="KAF7826945.1"/>
    </source>
</evidence>
<dbReference type="AlphaFoldDB" id="A0A834TV89"/>
<sequence length="19" mass="1956">MAGGNSGNELRRGSNMCVC</sequence>
<dbReference type="EMBL" id="JAAIUW010000006">
    <property type="protein sequence ID" value="KAF7826945.1"/>
    <property type="molecule type" value="Genomic_DNA"/>
</dbReference>
<gene>
    <name evidence="1" type="ORF">G2W53_018109</name>
</gene>
<reference evidence="1" key="1">
    <citation type="submission" date="2020-09" db="EMBL/GenBank/DDBJ databases">
        <title>Genome-Enabled Discovery of Anthraquinone Biosynthesis in Senna tora.</title>
        <authorList>
            <person name="Kang S.-H."/>
            <person name="Pandey R.P."/>
            <person name="Lee C.-M."/>
            <person name="Sim J.-S."/>
            <person name="Jeong J.-T."/>
            <person name="Choi B.-S."/>
            <person name="Jung M."/>
            <person name="Ginzburg D."/>
            <person name="Zhao K."/>
            <person name="Won S.Y."/>
            <person name="Oh T.-J."/>
            <person name="Yu Y."/>
            <person name="Kim N.-H."/>
            <person name="Lee O.R."/>
            <person name="Lee T.-H."/>
            <person name="Bashyal P."/>
            <person name="Kim T.-S."/>
            <person name="Lee W.-H."/>
            <person name="Kawkins C."/>
            <person name="Kim C.-K."/>
            <person name="Kim J.S."/>
            <person name="Ahn B.O."/>
            <person name="Rhee S.Y."/>
            <person name="Sohng J.K."/>
        </authorList>
    </citation>
    <scope>NUCLEOTIDE SEQUENCE</scope>
    <source>
        <tissue evidence="1">Leaf</tissue>
    </source>
</reference>
<organism evidence="1 2">
    <name type="scientific">Senna tora</name>
    <dbReference type="NCBI Taxonomy" id="362788"/>
    <lineage>
        <taxon>Eukaryota</taxon>
        <taxon>Viridiplantae</taxon>
        <taxon>Streptophyta</taxon>
        <taxon>Embryophyta</taxon>
        <taxon>Tracheophyta</taxon>
        <taxon>Spermatophyta</taxon>
        <taxon>Magnoliopsida</taxon>
        <taxon>eudicotyledons</taxon>
        <taxon>Gunneridae</taxon>
        <taxon>Pentapetalae</taxon>
        <taxon>rosids</taxon>
        <taxon>fabids</taxon>
        <taxon>Fabales</taxon>
        <taxon>Fabaceae</taxon>
        <taxon>Caesalpinioideae</taxon>
        <taxon>Cassia clade</taxon>
        <taxon>Senna</taxon>
    </lineage>
</organism>